<dbReference type="RefSeq" id="XP_060294990.1">
    <property type="nucleotide sequence ID" value="XM_060447128.1"/>
</dbReference>
<evidence type="ECO:0000313" key="2">
    <source>
        <dbReference type="EMBL" id="KAK0713667.1"/>
    </source>
</evidence>
<dbReference type="Proteomes" id="UP001172101">
    <property type="component" value="Unassembled WGS sequence"/>
</dbReference>
<reference evidence="2" key="1">
    <citation type="submission" date="2023-06" db="EMBL/GenBank/DDBJ databases">
        <title>Genome-scale phylogeny and comparative genomics of the fungal order Sordariales.</title>
        <authorList>
            <consortium name="Lawrence Berkeley National Laboratory"/>
            <person name="Hensen N."/>
            <person name="Bonometti L."/>
            <person name="Westerberg I."/>
            <person name="Brannstrom I.O."/>
            <person name="Guillou S."/>
            <person name="Cros-Aarteil S."/>
            <person name="Calhoun S."/>
            <person name="Haridas S."/>
            <person name="Kuo A."/>
            <person name="Mondo S."/>
            <person name="Pangilinan J."/>
            <person name="Riley R."/>
            <person name="LaButti K."/>
            <person name="Andreopoulos B."/>
            <person name="Lipzen A."/>
            <person name="Chen C."/>
            <person name="Yanf M."/>
            <person name="Daum C."/>
            <person name="Ng V."/>
            <person name="Clum A."/>
            <person name="Steindorff A."/>
            <person name="Ohm R."/>
            <person name="Martin F."/>
            <person name="Silar P."/>
            <person name="Natvig D."/>
            <person name="Lalanne C."/>
            <person name="Gautier V."/>
            <person name="Ament-velasquez S.L."/>
            <person name="Kruys A."/>
            <person name="Hutchinson M.I."/>
            <person name="Powell A.J."/>
            <person name="Barry K."/>
            <person name="Miller A.N."/>
            <person name="Grigoriev I.V."/>
            <person name="Debuchy R."/>
            <person name="Gladieux P."/>
            <person name="Thoren M.H."/>
            <person name="Johannesson H."/>
        </authorList>
    </citation>
    <scope>NUCLEOTIDE SEQUENCE</scope>
    <source>
        <strain evidence="2">SMH2392-1A</strain>
    </source>
</reference>
<feature type="region of interest" description="Disordered" evidence="1">
    <location>
        <begin position="43"/>
        <end position="63"/>
    </location>
</feature>
<dbReference type="GO" id="GO:0004672">
    <property type="term" value="F:protein kinase activity"/>
    <property type="evidence" value="ECO:0007669"/>
    <property type="project" value="InterPro"/>
</dbReference>
<dbReference type="SUPFAM" id="SSF56112">
    <property type="entry name" value="Protein kinase-like (PK-like)"/>
    <property type="match status" value="1"/>
</dbReference>
<proteinExistence type="predicted"/>
<keyword evidence="3" id="KW-1185">Reference proteome</keyword>
<dbReference type="InterPro" id="IPR008271">
    <property type="entry name" value="Ser/Thr_kinase_AS"/>
</dbReference>
<sequence length="319" mass="35529">MTSLGTGMPAAASTNQPIGGNLFTLVARNTKALQILNLPANKQHMEDRKAPDDGKEIHSFPVDGRRDATRKDSCCHLVGALTMTSSSRSSSRWTIRITPITIASERVFGWEKGGVLGDLKLISRMYDGDLSQLVPRRDLHDQVLGDKCAKPVVYSYDWMERLVEHLLAGLTYLQDQKVVHYDLKIPNIFFMFSPLPDHPRIPNYWPGDGKPTRERGTENTDLYILAIFLARVEGLDGDSNKDGDSDKASDGSSWFTCLKWLANYGYDGKSKDATPVLPRGFKNILVKDNTKRFAARKCLDGFTAKDYIMTQPGKGRATA</sequence>
<accession>A0AA40AD34</accession>
<name>A0AA40AD34_9PEZI</name>
<evidence type="ECO:0000313" key="3">
    <source>
        <dbReference type="Proteomes" id="UP001172101"/>
    </source>
</evidence>
<dbReference type="AlphaFoldDB" id="A0AA40AD34"/>
<organism evidence="2 3">
    <name type="scientific">Lasiosphaeria miniovina</name>
    <dbReference type="NCBI Taxonomy" id="1954250"/>
    <lineage>
        <taxon>Eukaryota</taxon>
        <taxon>Fungi</taxon>
        <taxon>Dikarya</taxon>
        <taxon>Ascomycota</taxon>
        <taxon>Pezizomycotina</taxon>
        <taxon>Sordariomycetes</taxon>
        <taxon>Sordariomycetidae</taxon>
        <taxon>Sordariales</taxon>
        <taxon>Lasiosphaeriaceae</taxon>
        <taxon>Lasiosphaeria</taxon>
    </lineage>
</organism>
<evidence type="ECO:0000256" key="1">
    <source>
        <dbReference type="SAM" id="MobiDB-lite"/>
    </source>
</evidence>
<dbReference type="GeneID" id="85330398"/>
<gene>
    <name evidence="2" type="ORF">B0T26DRAFT_804391</name>
</gene>
<comment type="caution">
    <text evidence="2">The sequence shown here is derived from an EMBL/GenBank/DDBJ whole genome shotgun (WGS) entry which is preliminary data.</text>
</comment>
<evidence type="ECO:0008006" key="4">
    <source>
        <dbReference type="Google" id="ProtNLM"/>
    </source>
</evidence>
<dbReference type="InterPro" id="IPR011009">
    <property type="entry name" value="Kinase-like_dom_sf"/>
</dbReference>
<dbReference type="PROSITE" id="PS00108">
    <property type="entry name" value="PROTEIN_KINASE_ST"/>
    <property type="match status" value="1"/>
</dbReference>
<dbReference type="EMBL" id="JAUIRO010000005">
    <property type="protein sequence ID" value="KAK0713667.1"/>
    <property type="molecule type" value="Genomic_DNA"/>
</dbReference>
<protein>
    <recommendedName>
        <fullName evidence="4">Protein kinase domain-containing protein</fullName>
    </recommendedName>
</protein>